<dbReference type="OrthoDB" id="623809at2"/>
<evidence type="ECO:0000313" key="1">
    <source>
        <dbReference type="EMBL" id="PWG81767.1"/>
    </source>
</evidence>
<protein>
    <submittedName>
        <fullName evidence="1">Copper amine oxidase</fullName>
    </submittedName>
</protein>
<evidence type="ECO:0000313" key="2">
    <source>
        <dbReference type="Proteomes" id="UP000245647"/>
    </source>
</evidence>
<name>A0A2U2PK36_9SPHI</name>
<gene>
    <name evidence="1" type="ORF">DDR33_05235</name>
</gene>
<sequence>MKIELKKVRQLSLLAAGVFAGLLNQAGAQIRGAGQEATILSAKQGTVIELPGFLTEKMPLINYEKVVLPGPQYIISDDPEYIREPEAVALKEAVMPGAVRLYVYNVNGIKEPEEIDRKITAVIKNTGSSDMHIRMLKYSSQKPSSNYFQIGKQGLADYFASKGESVIRTVKPGQVIAIDEKLEKNIVKYNELVHGFYEFVIDQPAEVAVVQTAPSTPGPEAFKKLKTVISSRHSNAGRGLFGVSNYQVFTEGVFDTKNGVAQVMLADGKNDPWVEGRDASTGKRAKLAGNYGVMYNIEMKWKSTDGKGLALLTWNSRSADNKWCNGMAASMVVSQGKFKEGIVKLPSDRLITKGAPEAILIQVFPPAGNGEEQTIRLTYSPPGASCLPTPLIFVPVDIK</sequence>
<accession>A0A2U2PK36</accession>
<dbReference type="RefSeq" id="WP_109414712.1">
    <property type="nucleotide sequence ID" value="NZ_QEAS01000003.1"/>
</dbReference>
<organism evidence="1 2">
    <name type="scientific">Pararcticibacter amylolyticus</name>
    <dbReference type="NCBI Taxonomy" id="2173175"/>
    <lineage>
        <taxon>Bacteria</taxon>
        <taxon>Pseudomonadati</taxon>
        <taxon>Bacteroidota</taxon>
        <taxon>Sphingobacteriia</taxon>
        <taxon>Sphingobacteriales</taxon>
        <taxon>Sphingobacteriaceae</taxon>
        <taxon>Pararcticibacter</taxon>
    </lineage>
</organism>
<comment type="caution">
    <text evidence="1">The sequence shown here is derived from an EMBL/GenBank/DDBJ whole genome shotgun (WGS) entry which is preliminary data.</text>
</comment>
<dbReference type="AlphaFoldDB" id="A0A2U2PK36"/>
<proteinExistence type="predicted"/>
<reference evidence="1 2" key="1">
    <citation type="submission" date="2018-04" db="EMBL/GenBank/DDBJ databases">
        <title>Pedobacter chongqingensis sp. nov., isolated from a rottenly hemp rope.</title>
        <authorList>
            <person name="Cai Y."/>
        </authorList>
    </citation>
    <scope>NUCLEOTIDE SEQUENCE [LARGE SCALE GENOMIC DNA]</scope>
    <source>
        <strain evidence="1 2">FJ4-8</strain>
    </source>
</reference>
<dbReference type="Proteomes" id="UP000245647">
    <property type="component" value="Unassembled WGS sequence"/>
</dbReference>
<keyword evidence="2" id="KW-1185">Reference proteome</keyword>
<dbReference type="EMBL" id="QEAS01000003">
    <property type="protein sequence ID" value="PWG81767.1"/>
    <property type="molecule type" value="Genomic_DNA"/>
</dbReference>